<reference evidence="2" key="2">
    <citation type="submission" date="2017-12" db="EMBL/GenBank/DDBJ databases">
        <title>Genome sequence of the Bar-tailed Godwit (Limosa lapponica baueri).</title>
        <authorList>
            <person name="Lima N.C.B."/>
            <person name="Parody-Merino A.M."/>
            <person name="Battley P.F."/>
            <person name="Fidler A.E."/>
            <person name="Prosdocimi F."/>
        </authorList>
    </citation>
    <scope>NUCLEOTIDE SEQUENCE [LARGE SCALE GENOMIC DNA]</scope>
</reference>
<organism evidence="1 2">
    <name type="scientific">Limosa lapponica baueri</name>
    <dbReference type="NCBI Taxonomy" id="1758121"/>
    <lineage>
        <taxon>Eukaryota</taxon>
        <taxon>Metazoa</taxon>
        <taxon>Chordata</taxon>
        <taxon>Craniata</taxon>
        <taxon>Vertebrata</taxon>
        <taxon>Euteleostomi</taxon>
        <taxon>Archelosauria</taxon>
        <taxon>Archosauria</taxon>
        <taxon>Dinosauria</taxon>
        <taxon>Saurischia</taxon>
        <taxon>Theropoda</taxon>
        <taxon>Coelurosauria</taxon>
        <taxon>Aves</taxon>
        <taxon>Neognathae</taxon>
        <taxon>Neoaves</taxon>
        <taxon>Charadriiformes</taxon>
        <taxon>Scolopacidae</taxon>
        <taxon>Limosa</taxon>
    </lineage>
</organism>
<keyword evidence="2" id="KW-1185">Reference proteome</keyword>
<reference evidence="2" key="1">
    <citation type="submission" date="2017-11" db="EMBL/GenBank/DDBJ databases">
        <authorList>
            <person name="Lima N.C."/>
            <person name="Parody-Merino A.M."/>
            <person name="Battley P.F."/>
            <person name="Fidler A.E."/>
            <person name="Prosdocimi F."/>
        </authorList>
    </citation>
    <scope>NUCLEOTIDE SEQUENCE [LARGE SCALE GENOMIC DNA]</scope>
</reference>
<sequence>MEEAEDCKERGTESGTEPPVSLRLWSALCTTLFGSLGIDSRLNCGLVSGWYGDLEEKIKDTRGLEDLKSSSGEQ</sequence>
<dbReference type="AlphaFoldDB" id="A0A2I0UMM1"/>
<gene>
    <name evidence="1" type="ORF">llap_2386</name>
</gene>
<proteinExistence type="predicted"/>
<name>A0A2I0UMM1_LIMLA</name>
<dbReference type="Proteomes" id="UP000233556">
    <property type="component" value="Unassembled WGS sequence"/>
</dbReference>
<accession>A0A2I0UMM1</accession>
<evidence type="ECO:0000313" key="2">
    <source>
        <dbReference type="Proteomes" id="UP000233556"/>
    </source>
</evidence>
<protein>
    <submittedName>
        <fullName evidence="1">Uncharacterized protein</fullName>
    </submittedName>
</protein>
<dbReference type="EMBL" id="KZ505682">
    <property type="protein sequence ID" value="PKU47287.1"/>
    <property type="molecule type" value="Genomic_DNA"/>
</dbReference>
<evidence type="ECO:0000313" key="1">
    <source>
        <dbReference type="EMBL" id="PKU47287.1"/>
    </source>
</evidence>